<dbReference type="Proteomes" id="UP000440041">
    <property type="component" value="Unassembled WGS sequence"/>
</dbReference>
<evidence type="ECO:0000256" key="3">
    <source>
        <dbReference type="ARBA" id="ARBA00022679"/>
    </source>
</evidence>
<dbReference type="PANTHER" id="PTHR43398:SF1">
    <property type="entry name" value="DOLICHOL-PHOSPHATE MANNOSYLTRANSFERASE SUBUNIT 1"/>
    <property type="match status" value="1"/>
</dbReference>
<reference evidence="5 6" key="1">
    <citation type="submission" date="2019-09" db="EMBL/GenBank/DDBJ databases">
        <title>Characterization of the phylogenetic diversity of two novel species belonging to the genus Bifidobacterium: Bifidobacterium cebidarum sp. nov. and Bifidobacterium leontopitheci sp. nov.</title>
        <authorList>
            <person name="Lugli G.A."/>
            <person name="Duranti S."/>
            <person name="Milani C."/>
            <person name="Turroni F."/>
            <person name="Ventura M."/>
        </authorList>
    </citation>
    <scope>NUCLEOTIDE SEQUENCE [LARGE SCALE GENOMIC DNA]</scope>
    <source>
        <strain evidence="5 6">DSM 100238</strain>
    </source>
</reference>
<dbReference type="GO" id="GO:0009247">
    <property type="term" value="P:glycolipid biosynthetic process"/>
    <property type="evidence" value="ECO:0007669"/>
    <property type="project" value="TreeGrafter"/>
</dbReference>
<dbReference type="CDD" id="cd06442">
    <property type="entry name" value="DPM1_like"/>
    <property type="match status" value="1"/>
</dbReference>
<dbReference type="GO" id="GO:0004582">
    <property type="term" value="F:dolichyl-phosphate beta-D-mannosyltransferase activity"/>
    <property type="evidence" value="ECO:0007669"/>
    <property type="project" value="InterPro"/>
</dbReference>
<dbReference type="AlphaFoldDB" id="A0A6A2V7Y3"/>
<dbReference type="Gene3D" id="3.90.550.10">
    <property type="entry name" value="Spore Coat Polysaccharide Biosynthesis Protein SpsA, Chain A"/>
    <property type="match status" value="1"/>
</dbReference>
<accession>A0A6A2V7Y3</accession>
<feature type="domain" description="Glycosyltransferase 2-like" evidence="4">
    <location>
        <begin position="16"/>
        <end position="183"/>
    </location>
</feature>
<dbReference type="PANTHER" id="PTHR43398">
    <property type="entry name" value="DOLICHOL-PHOSPHATE MANNOSYLTRANSFERASE SUBUNIT 1"/>
    <property type="match status" value="1"/>
</dbReference>
<dbReference type="OrthoDB" id="9810303at2"/>
<evidence type="ECO:0000256" key="1">
    <source>
        <dbReference type="ARBA" id="ARBA00006739"/>
    </source>
</evidence>
<comment type="similarity">
    <text evidence="1">Belongs to the glycosyltransferase 2 family.</text>
</comment>
<keyword evidence="3 5" id="KW-0808">Transferase</keyword>
<evidence type="ECO:0000256" key="2">
    <source>
        <dbReference type="ARBA" id="ARBA00022676"/>
    </source>
</evidence>
<name>A0A6A2V7Y3_9BIFI</name>
<keyword evidence="2 5" id="KW-0328">Glycosyltransferase</keyword>
<organism evidence="5 6">
    <name type="scientific">Bifidobacterium apri</name>
    <dbReference type="NCBI Taxonomy" id="1769423"/>
    <lineage>
        <taxon>Bacteria</taxon>
        <taxon>Bacillati</taxon>
        <taxon>Actinomycetota</taxon>
        <taxon>Actinomycetes</taxon>
        <taxon>Bifidobacteriales</taxon>
        <taxon>Bifidobacteriaceae</taxon>
        <taxon>Bifidobacterium</taxon>
    </lineage>
</organism>
<evidence type="ECO:0000313" key="6">
    <source>
        <dbReference type="Proteomes" id="UP000440041"/>
    </source>
</evidence>
<dbReference type="SUPFAM" id="SSF53448">
    <property type="entry name" value="Nucleotide-diphospho-sugar transferases"/>
    <property type="match status" value="1"/>
</dbReference>
<dbReference type="FunFam" id="3.90.550.10:FF:000122">
    <property type="entry name" value="Dolichol-phosphate mannosyltransferase subunit 1"/>
    <property type="match status" value="1"/>
</dbReference>
<dbReference type="InterPro" id="IPR001173">
    <property type="entry name" value="Glyco_trans_2-like"/>
</dbReference>
<protein>
    <submittedName>
        <fullName evidence="5">Dolichol-phosphate mannosyltransferase</fullName>
    </submittedName>
</protein>
<keyword evidence="6" id="KW-1185">Reference proteome</keyword>
<dbReference type="EMBL" id="WBSO01000012">
    <property type="protein sequence ID" value="KAB8296537.1"/>
    <property type="molecule type" value="Genomic_DNA"/>
</dbReference>
<dbReference type="GO" id="GO:0016020">
    <property type="term" value="C:membrane"/>
    <property type="evidence" value="ECO:0007669"/>
    <property type="project" value="GOC"/>
</dbReference>
<evidence type="ECO:0000259" key="4">
    <source>
        <dbReference type="Pfam" id="PF00535"/>
    </source>
</evidence>
<dbReference type="Pfam" id="PF00535">
    <property type="entry name" value="Glycos_transf_2"/>
    <property type="match status" value="1"/>
</dbReference>
<gene>
    <name evidence="5" type="ORF">DSM100238_1428</name>
</gene>
<evidence type="ECO:0000313" key="5">
    <source>
        <dbReference type="EMBL" id="KAB8296537.1"/>
    </source>
</evidence>
<sequence length="263" mass="29018">MTASANGTNAAGDSVCVVMPTYNERENLRTTLDGVFAYNPGVDVLVVDDASPDGTGELADRMAQDNGRIHVLHRAGKGGLGPAYLAGFAWALERGYTVICEMDMDGSHRPQDLARMLKVMRCDRGVDLVIGSRRVPGGRTEGWPWYRDVISRGGSWYARRMLGLDVRDMTAGFRAYRADLLRRMDLRSVQANGYVFQIDMTRRAAAVGGRILEVPIVFPERRRGVSKMDSAIVVEAMRNVTLWGIARIRSAHGGRMGGRATRR</sequence>
<dbReference type="InterPro" id="IPR039528">
    <property type="entry name" value="DPM1-like"/>
</dbReference>
<dbReference type="RefSeq" id="WP_152355988.1">
    <property type="nucleotide sequence ID" value="NZ_JBHLXF010000037.1"/>
</dbReference>
<dbReference type="InterPro" id="IPR029044">
    <property type="entry name" value="Nucleotide-diphossugar_trans"/>
</dbReference>
<comment type="caution">
    <text evidence="5">The sequence shown here is derived from an EMBL/GenBank/DDBJ whole genome shotgun (WGS) entry which is preliminary data.</text>
</comment>
<proteinExistence type="inferred from homology"/>